<sequence>MSDNINKRRRFIPEFEPQDAVLLCWPHKSMDWNYILSDIEHCYEQIAKAILRFQPLVIACIEPTETLLRLQELSFPHTLRIITDIPLDDTWARDTAPLSLMEDGKPVLLDFAFNGWGLKYGWDKDNEITASLQKHGVFAPNVGCHRKKDFVCEGGAVETDGCGTLLTTNSVQYEPNRNSKLSKQEILDVLKEEFGVEQVVSLSVDAMSGDDTDGHIDTLARFCSPDTIAYVGAPKDKSDIHFDSLVRMEQELQVMRNTKGESYRLVKLPFVSPVYDPLRGERLPATYANFLLINGAVLLPIYNVPEDEEAIAVIKETFPDREVVAINCFTVVRQHGSLHCITMQFPKGFVQNI</sequence>
<keyword evidence="3" id="KW-1185">Reference proteome</keyword>
<comment type="caution">
    <text evidence="2">The sequence shown here is derived from an EMBL/GenBank/DDBJ whole genome shotgun (WGS) entry which is preliminary data.</text>
</comment>
<reference evidence="2 3" key="1">
    <citation type="submission" date="2014-08" db="EMBL/GenBank/DDBJ databases">
        <title>Porphyromonas canoris strain:OH2762 Genome sequencing.</title>
        <authorList>
            <person name="Wallis C."/>
            <person name="Deusch O."/>
            <person name="O'Flynn C."/>
            <person name="Davis I."/>
            <person name="Jospin G."/>
            <person name="Darling A.E."/>
            <person name="Coil D.A."/>
            <person name="Alexiev A."/>
            <person name="Horsfall A."/>
            <person name="Kirkwood N."/>
            <person name="Harris S."/>
            <person name="Eisen J.A."/>
        </authorList>
    </citation>
    <scope>NUCLEOTIDE SEQUENCE [LARGE SCALE GENOMIC DNA]</scope>
    <source>
        <strain evidence="3">COT-108 OH2762</strain>
    </source>
</reference>
<keyword evidence="1" id="KW-0378">Hydrolase</keyword>
<evidence type="ECO:0000313" key="2">
    <source>
        <dbReference type="EMBL" id="KGN92989.1"/>
    </source>
</evidence>
<dbReference type="PANTHER" id="PTHR31377">
    <property type="entry name" value="AGMATINE DEIMINASE-RELATED"/>
    <property type="match status" value="1"/>
</dbReference>
<dbReference type="Proteomes" id="UP000030101">
    <property type="component" value="Unassembled WGS sequence"/>
</dbReference>
<dbReference type="Gene3D" id="3.75.10.10">
    <property type="entry name" value="L-arginine/glycine Amidinotransferase, Chain A"/>
    <property type="match status" value="1"/>
</dbReference>
<dbReference type="SUPFAM" id="SSF55909">
    <property type="entry name" value="Pentein"/>
    <property type="match status" value="1"/>
</dbReference>
<organism evidence="2 3">
    <name type="scientific">Porphyromonas canoris</name>
    <dbReference type="NCBI Taxonomy" id="36875"/>
    <lineage>
        <taxon>Bacteria</taxon>
        <taxon>Pseudomonadati</taxon>
        <taxon>Bacteroidota</taxon>
        <taxon>Bacteroidia</taxon>
        <taxon>Bacteroidales</taxon>
        <taxon>Porphyromonadaceae</taxon>
        <taxon>Porphyromonas</taxon>
    </lineage>
</organism>
<dbReference type="PANTHER" id="PTHR31377:SF0">
    <property type="entry name" value="AGMATINE DEIMINASE-RELATED"/>
    <property type="match status" value="1"/>
</dbReference>
<name>A0ABR4XNU5_9PORP</name>
<dbReference type="EMBL" id="JQZV01000006">
    <property type="protein sequence ID" value="KGN92989.1"/>
    <property type="molecule type" value="Genomic_DNA"/>
</dbReference>
<dbReference type="Pfam" id="PF04371">
    <property type="entry name" value="PAD_porph"/>
    <property type="match status" value="1"/>
</dbReference>
<gene>
    <name evidence="2" type="ORF">HQ43_03725</name>
</gene>
<evidence type="ECO:0000313" key="3">
    <source>
        <dbReference type="Proteomes" id="UP000030101"/>
    </source>
</evidence>
<accession>A0ABR4XNU5</accession>
<protein>
    <recommendedName>
        <fullName evidence="4">Agmatine deiminase</fullName>
    </recommendedName>
</protein>
<evidence type="ECO:0000256" key="1">
    <source>
        <dbReference type="ARBA" id="ARBA00022801"/>
    </source>
</evidence>
<evidence type="ECO:0008006" key="4">
    <source>
        <dbReference type="Google" id="ProtNLM"/>
    </source>
</evidence>
<dbReference type="InterPro" id="IPR007466">
    <property type="entry name" value="Peptidyl-Arg-deiminase_porph"/>
</dbReference>
<proteinExistence type="predicted"/>
<dbReference type="RefSeq" id="WP_036789704.1">
    <property type="nucleotide sequence ID" value="NZ_JQZV01000006.1"/>
</dbReference>